<sequence length="521" mass="59236">MKIVFTVLFALLISYGATAGVPEGFSIQKVSSPVKKHKLDSINLETPLDYYLSRAWVRTTGKQKYWNEISSSKFLFDPNAPDESVDDDTRSYILNENIDYIVTYRDSVASVVTHSDDEDLVFLNYCWIEDGRWVNGGQGLADDFQQAEEELLKQLPINYGNLPRISMINDIPSDVAPFRDFISGITTSPEQYLLDMLASHELVINGEYHRRKASWDMLKRLIALPEFSETVGRIFMELPSWCQPEMDRFMTTDTLDTEIILKIFREEQPNGWWDRGEFEFLCDLWHLNHELQNDRKIKVILADYQVPYSLMINKQGEKEDRNTHMAETIAQNILASNDRRNSLFLVGCAHAYKSRQAGIASAAHGKDTQMTAAAQLAAKLGGENVFTVFQHTVSVDNHGGNKRPIRGGVFDRAFELNGNRPVGFSLANSPFGKEPFDGIYEIKYNISTGSYSDNFDGYLFLCPTVDEPKSTPLTEVFTDEFVLEMQRRAAVMGMENLTGMWFGRTAPELTKEYIVDVLTAE</sequence>
<reference evidence="2 3" key="1">
    <citation type="submission" date="2018-04" db="EMBL/GenBank/DDBJ databases">
        <title>Genomic Encyclopedia of Type Strains, Phase IV (KMG-IV): sequencing the most valuable type-strain genomes for metagenomic binning, comparative biology and taxonomic classification.</title>
        <authorList>
            <person name="Goeker M."/>
        </authorList>
    </citation>
    <scope>NUCLEOTIDE SEQUENCE [LARGE SCALE GENOMIC DNA]</scope>
    <source>
        <strain evidence="2 3">DSM 28520</strain>
    </source>
</reference>
<accession>A0A2U1FAF2</accession>
<protein>
    <submittedName>
        <fullName evidence="2">Uncharacterized protein</fullName>
    </submittedName>
</protein>
<gene>
    <name evidence="2" type="ORF">C7382_11032</name>
</gene>
<feature type="signal peptide" evidence="1">
    <location>
        <begin position="1"/>
        <end position="19"/>
    </location>
</feature>
<dbReference type="GeneID" id="94551005"/>
<dbReference type="EMBL" id="QEKY01000010">
    <property type="protein sequence ID" value="PVZ09165.1"/>
    <property type="molecule type" value="Genomic_DNA"/>
</dbReference>
<feature type="chain" id="PRO_5015446333" evidence="1">
    <location>
        <begin position="20"/>
        <end position="521"/>
    </location>
</feature>
<evidence type="ECO:0000256" key="1">
    <source>
        <dbReference type="SAM" id="SignalP"/>
    </source>
</evidence>
<dbReference type="RefSeq" id="WP_116679537.1">
    <property type="nucleotide sequence ID" value="NZ_QEKY01000010.1"/>
</dbReference>
<name>A0A2U1FAF2_9PORP</name>
<dbReference type="AlphaFoldDB" id="A0A2U1FAF2"/>
<keyword evidence="3" id="KW-1185">Reference proteome</keyword>
<dbReference type="OrthoDB" id="2963278at2"/>
<organism evidence="2 3">
    <name type="scientific">Porphyromonas loveana</name>
    <dbReference type="NCBI Taxonomy" id="1884669"/>
    <lineage>
        <taxon>Bacteria</taxon>
        <taxon>Pseudomonadati</taxon>
        <taxon>Bacteroidota</taxon>
        <taxon>Bacteroidia</taxon>
        <taxon>Bacteroidales</taxon>
        <taxon>Porphyromonadaceae</taxon>
        <taxon>Porphyromonas</taxon>
    </lineage>
</organism>
<evidence type="ECO:0000313" key="2">
    <source>
        <dbReference type="EMBL" id="PVZ09165.1"/>
    </source>
</evidence>
<comment type="caution">
    <text evidence="2">The sequence shown here is derived from an EMBL/GenBank/DDBJ whole genome shotgun (WGS) entry which is preliminary data.</text>
</comment>
<proteinExistence type="predicted"/>
<keyword evidence="1" id="KW-0732">Signal</keyword>
<dbReference type="Proteomes" id="UP000245462">
    <property type="component" value="Unassembled WGS sequence"/>
</dbReference>
<evidence type="ECO:0000313" key="3">
    <source>
        <dbReference type="Proteomes" id="UP000245462"/>
    </source>
</evidence>